<dbReference type="Gene3D" id="3.10.450.50">
    <property type="match status" value="1"/>
</dbReference>
<dbReference type="InterPro" id="IPR032710">
    <property type="entry name" value="NTF2-like_dom_sf"/>
</dbReference>
<dbReference type="KEGG" id="cak:Caul_0536"/>
<dbReference type="SUPFAM" id="SSF54427">
    <property type="entry name" value="NTF2-like"/>
    <property type="match status" value="1"/>
</dbReference>
<dbReference type="InterPro" id="IPR037401">
    <property type="entry name" value="SnoaL-like"/>
</dbReference>
<dbReference type="STRING" id="366602.Caul_0536"/>
<sequence length="181" mass="19727">MTTEYAALEARIQRLEDIESIRTLKSRYHTLVNDTDFDQIGGLFAADASVNLGYLMPDSQAVVGRERIQAAFSGMTTSAGQSQLKQFLHSHMVELTGPHAASGTGMLYACYGVDVDAYVVAGKYSEDYVRVDGAWLFSTMNLTLYFSVPLALGWAGPKRHYLVNSGPAIPDYAPLLPNPAV</sequence>
<organism evidence="2">
    <name type="scientific">Caulobacter sp. (strain K31)</name>
    <dbReference type="NCBI Taxonomy" id="366602"/>
    <lineage>
        <taxon>Bacteria</taxon>
        <taxon>Pseudomonadati</taxon>
        <taxon>Pseudomonadota</taxon>
        <taxon>Alphaproteobacteria</taxon>
        <taxon>Caulobacterales</taxon>
        <taxon>Caulobacteraceae</taxon>
        <taxon>Caulobacter</taxon>
    </lineage>
</organism>
<dbReference type="EMBL" id="CP000927">
    <property type="protein sequence ID" value="ABZ69670.1"/>
    <property type="molecule type" value="Genomic_DNA"/>
</dbReference>
<proteinExistence type="predicted"/>
<dbReference type="OrthoDB" id="7425929at2"/>
<dbReference type="AlphaFoldDB" id="B0T6Q3"/>
<accession>B0T6Q3</accession>
<dbReference type="Pfam" id="PF13577">
    <property type="entry name" value="SnoaL_4"/>
    <property type="match status" value="1"/>
</dbReference>
<feature type="domain" description="SnoaL-like" evidence="1">
    <location>
        <begin position="13"/>
        <end position="140"/>
    </location>
</feature>
<evidence type="ECO:0000313" key="2">
    <source>
        <dbReference type="EMBL" id="ABZ69670.1"/>
    </source>
</evidence>
<name>B0T6Q3_CAUSK</name>
<evidence type="ECO:0000259" key="1">
    <source>
        <dbReference type="Pfam" id="PF13577"/>
    </source>
</evidence>
<reference evidence="2" key="1">
    <citation type="submission" date="2008-01" db="EMBL/GenBank/DDBJ databases">
        <title>Complete sequence of chromosome of Caulobacter sp. K31.</title>
        <authorList>
            <consortium name="US DOE Joint Genome Institute"/>
            <person name="Copeland A."/>
            <person name="Lucas S."/>
            <person name="Lapidus A."/>
            <person name="Barry K."/>
            <person name="Glavina del Rio T."/>
            <person name="Dalin E."/>
            <person name="Tice H."/>
            <person name="Pitluck S."/>
            <person name="Bruce D."/>
            <person name="Goodwin L."/>
            <person name="Thompson L.S."/>
            <person name="Brettin T."/>
            <person name="Detter J.C."/>
            <person name="Han C."/>
            <person name="Schmutz J."/>
            <person name="Larimer F."/>
            <person name="Land M."/>
            <person name="Hauser L."/>
            <person name="Kyrpides N."/>
            <person name="Kim E."/>
            <person name="Stephens C."/>
            <person name="Richardson P."/>
        </authorList>
    </citation>
    <scope>NUCLEOTIDE SEQUENCE [LARGE SCALE GENOMIC DNA]</scope>
    <source>
        <strain evidence="2">K31</strain>
    </source>
</reference>
<protein>
    <recommendedName>
        <fullName evidence="1">SnoaL-like domain-containing protein</fullName>
    </recommendedName>
</protein>
<dbReference type="HOGENOM" id="CLU_106738_7_0_5"/>
<dbReference type="CDD" id="cd00531">
    <property type="entry name" value="NTF2_like"/>
    <property type="match status" value="1"/>
</dbReference>
<gene>
    <name evidence="2" type="ordered locus">Caul_0536</name>
</gene>
<dbReference type="eggNOG" id="COG4319">
    <property type="taxonomic scope" value="Bacteria"/>
</dbReference>